<dbReference type="MEROPS" id="M16.019"/>
<dbReference type="OrthoDB" id="9811314at2"/>
<name>E6V347_VARPE</name>
<feature type="domain" description="Peptidase M16 C-terminal" evidence="4">
    <location>
        <begin position="213"/>
        <end position="396"/>
    </location>
</feature>
<dbReference type="Gene3D" id="3.30.830.10">
    <property type="entry name" value="Metalloenzyme, LuxS/M16 peptidase-like"/>
    <property type="match status" value="2"/>
</dbReference>
<organism evidence="5 6">
    <name type="scientific">Variovorax paradoxus (strain EPS)</name>
    <dbReference type="NCBI Taxonomy" id="595537"/>
    <lineage>
        <taxon>Bacteria</taxon>
        <taxon>Pseudomonadati</taxon>
        <taxon>Pseudomonadota</taxon>
        <taxon>Betaproteobacteria</taxon>
        <taxon>Burkholderiales</taxon>
        <taxon>Comamonadaceae</taxon>
        <taxon>Variovorax</taxon>
    </lineage>
</organism>
<dbReference type="InterPro" id="IPR011765">
    <property type="entry name" value="Pept_M16_N"/>
</dbReference>
<evidence type="ECO:0000259" key="3">
    <source>
        <dbReference type="Pfam" id="PF00675"/>
    </source>
</evidence>
<dbReference type="InterPro" id="IPR050361">
    <property type="entry name" value="MPP/UQCRC_Complex"/>
</dbReference>
<evidence type="ECO:0000313" key="6">
    <source>
        <dbReference type="Proteomes" id="UP000008917"/>
    </source>
</evidence>
<evidence type="ECO:0000256" key="1">
    <source>
        <dbReference type="ARBA" id="ARBA00007261"/>
    </source>
</evidence>
<protein>
    <submittedName>
        <fullName evidence="5">Peptidase M16 domain protein</fullName>
    </submittedName>
</protein>
<dbReference type="HOGENOM" id="CLU_009902_1_0_4"/>
<dbReference type="Proteomes" id="UP000008917">
    <property type="component" value="Chromosome"/>
</dbReference>
<dbReference type="InterPro" id="IPR007863">
    <property type="entry name" value="Peptidase_M16_C"/>
</dbReference>
<dbReference type="PANTHER" id="PTHR11851:SF49">
    <property type="entry name" value="MITOCHONDRIAL-PROCESSING PEPTIDASE SUBUNIT ALPHA"/>
    <property type="match status" value="1"/>
</dbReference>
<reference evidence="5 6" key="2">
    <citation type="journal article" date="2013" name="Genome Announc.">
        <title>Genome of the Root-Associated Plant Growth-Promoting Bacterium Variovorax paradoxus Strain EPS.</title>
        <authorList>
            <person name="Han J.I."/>
            <person name="Spain J.C."/>
            <person name="Leadbetter J.R."/>
            <person name="Ovchinnikova G."/>
            <person name="Goodwin L.A."/>
            <person name="Han C.S."/>
            <person name="Woyke T."/>
            <person name="Davenport K.W."/>
            <person name="Orwin P.M."/>
        </authorList>
    </citation>
    <scope>NUCLEOTIDE SEQUENCE [LARGE SCALE GENOMIC DNA]</scope>
    <source>
        <strain evidence="5 6">EPS</strain>
    </source>
</reference>
<dbReference type="Pfam" id="PF00675">
    <property type="entry name" value="Peptidase_M16"/>
    <property type="match status" value="1"/>
</dbReference>
<keyword evidence="2" id="KW-0732">Signal</keyword>
<dbReference type="PANTHER" id="PTHR11851">
    <property type="entry name" value="METALLOPROTEASE"/>
    <property type="match status" value="1"/>
</dbReference>
<dbReference type="EMBL" id="CP002417">
    <property type="protein sequence ID" value="ADU39186.1"/>
    <property type="molecule type" value="Genomic_DNA"/>
</dbReference>
<dbReference type="eggNOG" id="COG0612">
    <property type="taxonomic scope" value="Bacteria"/>
</dbReference>
<dbReference type="STRING" id="595537.Varpa_5026"/>
<comment type="similarity">
    <text evidence="1">Belongs to the peptidase M16 family.</text>
</comment>
<feature type="signal peptide" evidence="2">
    <location>
        <begin position="1"/>
        <end position="29"/>
    </location>
</feature>
<accession>E6V347</accession>
<proteinExistence type="inferred from homology"/>
<gene>
    <name evidence="5" type="ordered locus">Varpa_5026</name>
</gene>
<evidence type="ECO:0000256" key="2">
    <source>
        <dbReference type="SAM" id="SignalP"/>
    </source>
</evidence>
<feature type="chain" id="PRO_5003212951" evidence="2">
    <location>
        <begin position="30"/>
        <end position="483"/>
    </location>
</feature>
<reference evidence="6" key="1">
    <citation type="submission" date="2010-12" db="EMBL/GenBank/DDBJ databases">
        <title>Complete sequence of Variovorax paradoxus EPS.</title>
        <authorList>
            <consortium name="US DOE Joint Genome Institute"/>
            <person name="Lucas S."/>
            <person name="Copeland A."/>
            <person name="Lapidus A."/>
            <person name="Cheng J.-F."/>
            <person name="Goodwin L."/>
            <person name="Pitluck S."/>
            <person name="Teshima H."/>
            <person name="Detter J.C."/>
            <person name="Han C."/>
            <person name="Tapia R."/>
            <person name="Land M."/>
            <person name="Hauser L."/>
            <person name="Kyrpides N."/>
            <person name="Ivanova N."/>
            <person name="Ovchinnikova G."/>
            <person name="Orwin P."/>
            <person name="Han J.-I.G."/>
            <person name="Woyke T."/>
        </authorList>
    </citation>
    <scope>NUCLEOTIDE SEQUENCE [LARGE SCALE GENOMIC DNA]</scope>
    <source>
        <strain evidence="6">EPS</strain>
    </source>
</reference>
<dbReference type="GO" id="GO:0046872">
    <property type="term" value="F:metal ion binding"/>
    <property type="evidence" value="ECO:0007669"/>
    <property type="project" value="InterPro"/>
</dbReference>
<dbReference type="SUPFAM" id="SSF63411">
    <property type="entry name" value="LuxS/MPP-like metallohydrolase"/>
    <property type="match status" value="2"/>
</dbReference>
<feature type="domain" description="Peptidase M16 N-terminal" evidence="3">
    <location>
        <begin position="65"/>
        <end position="203"/>
    </location>
</feature>
<dbReference type="RefSeq" id="WP_013543394.1">
    <property type="nucleotide sequence ID" value="NC_014931.1"/>
</dbReference>
<dbReference type="InterPro" id="IPR011249">
    <property type="entry name" value="Metalloenz_LuxS/M16"/>
</dbReference>
<evidence type="ECO:0000313" key="5">
    <source>
        <dbReference type="EMBL" id="ADU39186.1"/>
    </source>
</evidence>
<sequence length="483" mass="52375">MKHLSPRSTASGAVLAVALMASGAMPAHAQSTPTPASTSAATAAAPGPQQFTLANGMTLIVQPDRRAPTAVQMVWVRVGSMDEVDGTSGVAHALEHMMFKGTKDIKPGEFSRRVAQLGGQENAFTTRDYTGYYQQIPVGSLEQVMKLESDRFANNQWPDDEFKREIEVVKEERRLRTEDQPRALLGEQQSAAVFMASPYHRPVVGWMSDLDAMTPDDAREFHKRWYVPANAVLVVAGDVDVAKVRALAEKYYGVIPARAVPARKPRVEPVQRGIRRLEFKAPAEQAYVSLAYRVPQLANIDDTNSDSWALVVLSAVLDGYAGARLDRALTQGPDRVADSAGAYSGFIGRGPQLFVLDGVPSHGKSAEVVEAALRAQVARIAKDGVGEAELARVKTQWVASETYKRDSVMAQARELGSNWIQGFPLDASERIVARLQAVTAAQVQAVAAKYFGDDQLTVATLRPLPLEAKPRGRGFAAPAGEMR</sequence>
<dbReference type="AlphaFoldDB" id="E6V347"/>
<dbReference type="Pfam" id="PF05193">
    <property type="entry name" value="Peptidase_M16_C"/>
    <property type="match status" value="1"/>
</dbReference>
<evidence type="ECO:0000259" key="4">
    <source>
        <dbReference type="Pfam" id="PF05193"/>
    </source>
</evidence>
<dbReference type="KEGG" id="vpe:Varpa_5026"/>